<reference evidence="1 2" key="1">
    <citation type="submission" date="2010-03" db="EMBL/GenBank/DDBJ databases">
        <title>The Genome Sequence of Fusobacterium sp. 1_1_41FAA.</title>
        <authorList>
            <consortium name="The Broad Institute Genome Sequencing Platform"/>
            <person name="Ward D."/>
            <person name="Earl A."/>
            <person name="Feldgarden M."/>
            <person name="Gevers D."/>
            <person name="Young S.K."/>
            <person name="Zeng Q."/>
            <person name="Koehrsen M."/>
            <person name="Alvarado L."/>
            <person name="Berlin A."/>
            <person name="Borenstein D."/>
            <person name="Chapman S."/>
            <person name="Chen Z."/>
            <person name="Engels R."/>
            <person name="Freedman E."/>
            <person name="Gellesch M."/>
            <person name="Goldberg J."/>
            <person name="Griggs A."/>
            <person name="Gujja S."/>
            <person name="Heilman E."/>
            <person name="Heiman D."/>
            <person name="Hepburn T."/>
            <person name="Howarth C."/>
            <person name="Jen D."/>
            <person name="Larson L."/>
            <person name="Mehta T."/>
            <person name="Park D."/>
            <person name="Pearson M."/>
            <person name="Richards J."/>
            <person name="Roberts A."/>
            <person name="Saif S."/>
            <person name="Shea T."/>
            <person name="Shenoy N."/>
            <person name="Sisk P."/>
            <person name="Stolte C."/>
            <person name="Sykes S."/>
            <person name="Walk T."/>
            <person name="White J."/>
            <person name="Yandava C."/>
            <person name="Strauss J.C."/>
            <person name="Ambrose C.E."/>
            <person name="Allen-Vercoe E."/>
            <person name="Haas B."/>
            <person name="Henn M.R."/>
            <person name="Nusbaum C."/>
            <person name="Birren B."/>
        </authorList>
    </citation>
    <scope>NUCLEOTIDE SEQUENCE [LARGE SCALE GENOMIC DNA]</scope>
    <source>
        <strain evidence="1 2">1_1_41FAA</strain>
    </source>
</reference>
<dbReference type="AlphaFoldDB" id="D6LHJ8"/>
<proteinExistence type="predicted"/>
<accession>D6LHJ8</accession>
<evidence type="ECO:0000313" key="1">
    <source>
        <dbReference type="EMBL" id="EFG27874.2"/>
    </source>
</evidence>
<protein>
    <submittedName>
        <fullName evidence="1">Uncharacterized protein</fullName>
    </submittedName>
</protein>
<name>D6LHJ8_9FUSO</name>
<dbReference type="Proteomes" id="UP000003964">
    <property type="component" value="Unassembled WGS sequence"/>
</dbReference>
<dbReference type="EMBL" id="GG770383">
    <property type="protein sequence ID" value="EFG27874.2"/>
    <property type="molecule type" value="Genomic_DNA"/>
</dbReference>
<evidence type="ECO:0000313" key="2">
    <source>
        <dbReference type="Proteomes" id="UP000003964"/>
    </source>
</evidence>
<organism evidence="1 2">
    <name type="scientific">Fusobacterium periodonticum 1_1_41FAA</name>
    <dbReference type="NCBI Taxonomy" id="469621"/>
    <lineage>
        <taxon>Bacteria</taxon>
        <taxon>Fusobacteriati</taxon>
        <taxon>Fusobacteriota</taxon>
        <taxon>Fusobacteriia</taxon>
        <taxon>Fusobacteriales</taxon>
        <taxon>Fusobacteriaceae</taxon>
        <taxon>Fusobacterium</taxon>
    </lineage>
</organism>
<sequence length="78" mass="9239">MYIIIIYKNIYILGGVIMKKMINDFEKYLKENLKKVNELAAKNEVRDLNGRICIAKDDEWKDEVEWEESTTKTPSKII</sequence>
<gene>
    <name evidence="1" type="ORF">HMPREF0400_01206</name>
</gene>